<keyword evidence="3 8" id="KW-0812">Transmembrane</keyword>
<feature type="transmembrane region" description="Helical" evidence="8">
    <location>
        <begin position="219"/>
        <end position="239"/>
    </location>
</feature>
<feature type="transmembrane region" description="Helical" evidence="8">
    <location>
        <begin position="475"/>
        <end position="496"/>
    </location>
</feature>
<feature type="transmembrane region" description="Helical" evidence="8">
    <location>
        <begin position="508"/>
        <end position="529"/>
    </location>
</feature>
<proteinExistence type="inferred from homology"/>
<evidence type="ECO:0000256" key="4">
    <source>
        <dbReference type="ARBA" id="ARBA00022960"/>
    </source>
</evidence>
<dbReference type="GO" id="GO:0005886">
    <property type="term" value="C:plasma membrane"/>
    <property type="evidence" value="ECO:0007669"/>
    <property type="project" value="UniProtKB-SubCell"/>
</dbReference>
<comment type="function">
    <text evidence="8 9">Involved in peptidoglycan biosynthesis. Transports lipid-linked peptidoglycan precursors from the inner to the outer leaflet of the cytoplasmic membrane.</text>
</comment>
<dbReference type="PANTHER" id="PTHR47019">
    <property type="entry name" value="LIPID II FLIPPASE MURJ"/>
    <property type="match status" value="1"/>
</dbReference>
<dbReference type="PIRSF" id="PIRSF002869">
    <property type="entry name" value="MviN"/>
    <property type="match status" value="1"/>
</dbReference>
<dbReference type="CDD" id="cd13123">
    <property type="entry name" value="MATE_MurJ_like"/>
    <property type="match status" value="1"/>
</dbReference>
<dbReference type="InterPro" id="IPR051050">
    <property type="entry name" value="Lipid_II_flippase_MurJ/MviN"/>
</dbReference>
<feature type="transmembrane region" description="Helical" evidence="8">
    <location>
        <begin position="340"/>
        <end position="366"/>
    </location>
</feature>
<keyword evidence="2 8" id="KW-1003">Cell membrane</keyword>
<keyword evidence="8 9" id="KW-0813">Transport</keyword>
<dbReference type="GO" id="GO:0034204">
    <property type="term" value="P:lipid translocation"/>
    <property type="evidence" value="ECO:0007669"/>
    <property type="project" value="TreeGrafter"/>
</dbReference>
<dbReference type="GO" id="GO:0015648">
    <property type="term" value="F:lipid-linked peptidoglycan transporter activity"/>
    <property type="evidence" value="ECO:0007669"/>
    <property type="project" value="UniProtKB-UniRule"/>
</dbReference>
<feature type="transmembrane region" description="Helical" evidence="8">
    <location>
        <begin position="445"/>
        <end position="463"/>
    </location>
</feature>
<reference evidence="10" key="1">
    <citation type="journal article" date="2020" name="mSystems">
        <title>Genome- and Community-Level Interaction Insights into Carbon Utilization and Element Cycling Functions of Hydrothermarchaeota in Hydrothermal Sediment.</title>
        <authorList>
            <person name="Zhou Z."/>
            <person name="Liu Y."/>
            <person name="Xu W."/>
            <person name="Pan J."/>
            <person name="Luo Z.H."/>
            <person name="Li M."/>
        </authorList>
    </citation>
    <scope>NUCLEOTIDE SEQUENCE [LARGE SCALE GENOMIC DNA]</scope>
    <source>
        <strain evidence="10">SpSt-914</strain>
    </source>
</reference>
<keyword evidence="8 9" id="KW-0961">Cell wall biogenesis/degradation</keyword>
<feature type="transmembrane region" description="Helical" evidence="8">
    <location>
        <begin position="269"/>
        <end position="290"/>
    </location>
</feature>
<dbReference type="GO" id="GO:0071555">
    <property type="term" value="P:cell wall organization"/>
    <property type="evidence" value="ECO:0007669"/>
    <property type="project" value="UniProtKB-UniRule"/>
</dbReference>
<dbReference type="NCBIfam" id="TIGR01695">
    <property type="entry name" value="murJ_mviN"/>
    <property type="match status" value="1"/>
</dbReference>
<feature type="transmembrane region" description="Helical" evidence="8">
    <location>
        <begin position="190"/>
        <end position="213"/>
    </location>
</feature>
<dbReference type="UniPathway" id="UPA00219"/>
<feature type="transmembrane region" description="Helical" evidence="8">
    <location>
        <begin position="115"/>
        <end position="137"/>
    </location>
</feature>
<dbReference type="GO" id="GO:0008360">
    <property type="term" value="P:regulation of cell shape"/>
    <property type="evidence" value="ECO:0007669"/>
    <property type="project" value="UniProtKB-UniRule"/>
</dbReference>
<keyword evidence="7 8" id="KW-0472">Membrane</keyword>
<evidence type="ECO:0000256" key="6">
    <source>
        <dbReference type="ARBA" id="ARBA00022989"/>
    </source>
</evidence>
<dbReference type="InterPro" id="IPR004268">
    <property type="entry name" value="MurJ"/>
</dbReference>
<organism evidence="10">
    <name type="scientific">candidate division WOR-3 bacterium</name>
    <dbReference type="NCBI Taxonomy" id="2052148"/>
    <lineage>
        <taxon>Bacteria</taxon>
        <taxon>Bacteria division WOR-3</taxon>
    </lineage>
</organism>
<accession>A0A7V3PSW9</accession>
<keyword evidence="6 8" id="KW-1133">Transmembrane helix</keyword>
<name>A0A7V3PSW9_UNCW3</name>
<dbReference type="GO" id="GO:0009252">
    <property type="term" value="P:peptidoglycan biosynthetic process"/>
    <property type="evidence" value="ECO:0007669"/>
    <property type="project" value="UniProtKB-UniRule"/>
</dbReference>
<dbReference type="HAMAP" id="MF_02078">
    <property type="entry name" value="MurJ_MviN"/>
    <property type="match status" value="1"/>
</dbReference>
<dbReference type="EMBL" id="DTMZ01000038">
    <property type="protein sequence ID" value="HGD12805.1"/>
    <property type="molecule type" value="Genomic_DNA"/>
</dbReference>
<evidence type="ECO:0000313" key="10">
    <source>
        <dbReference type="EMBL" id="HGD12805.1"/>
    </source>
</evidence>
<comment type="similarity">
    <text evidence="8 9">Belongs to the MurJ/MviN family.</text>
</comment>
<feature type="transmembrane region" description="Helical" evidence="8">
    <location>
        <begin position="310"/>
        <end position="328"/>
    </location>
</feature>
<sequence length="551" mass="61008">MQPVPAPLPHHLHSKGKIILYSGMPEIQKPNAEHFTRRVGLFTLGTLISRLGGVIRESVFAYLFGAGLATDAFNVAFRIPNFFRDLFAESALSAAFVPTFVQTRRSADEKTAWRLAANMFNAILLFLTGFVLIGIIFAPQVVKVVAWGFRPEPSKLALTITLTRIMFPFLLFVALAAWAMGILNACGSFFIPAVAPAVFNILSALFPIATYTVFVRHGIHPILGMAYGVTFGALFQFLIQLPRLRSFGYKFQPLLNFADPALRQVFIRWLPMVLGLATWQVNFLLNTFLLTFLPQGSVTWVSYAYRIQHLPAGLFGVAIGTVALAQFAQTATARLNREQFLHGLNLVSVLTLPAAVLLFILAVPLVRLIYQHGRFTPTDTTLTAQALALYAFGVWPAAAVRNCAAGFYALGNTRTPAFVALLVVALNILLNLILMRFIGFRSFPLAASLTQFLNFGLLFFLLTRRQPDLLDRHTITVLLRSLISALVAGLLTFILVRIYEKFIPVNQLLTQFAEIIITSTLGIISYYLLARLLKLHEVTAALNALIRRPPG</sequence>
<keyword evidence="4 8" id="KW-0133">Cell shape</keyword>
<evidence type="ECO:0000256" key="8">
    <source>
        <dbReference type="HAMAP-Rule" id="MF_02078"/>
    </source>
</evidence>
<evidence type="ECO:0000256" key="7">
    <source>
        <dbReference type="ARBA" id="ARBA00023136"/>
    </source>
</evidence>
<comment type="caution">
    <text evidence="10">The sequence shown here is derived from an EMBL/GenBank/DDBJ whole genome shotgun (WGS) entry which is preliminary data.</text>
</comment>
<comment type="pathway">
    <text evidence="8">Cell wall biogenesis; peptidoglycan biosynthesis.</text>
</comment>
<dbReference type="PRINTS" id="PR01806">
    <property type="entry name" value="VIRFACTRMVIN"/>
</dbReference>
<dbReference type="Pfam" id="PF03023">
    <property type="entry name" value="MurJ"/>
    <property type="match status" value="1"/>
</dbReference>
<dbReference type="PANTHER" id="PTHR47019:SF1">
    <property type="entry name" value="LIPID II FLIPPASE MURJ"/>
    <property type="match status" value="1"/>
</dbReference>
<protein>
    <recommendedName>
        <fullName evidence="8">Probable lipid II flippase MurJ</fullName>
    </recommendedName>
</protein>
<gene>
    <name evidence="8 10" type="primary">murJ</name>
    <name evidence="10" type="ORF">ENX16_01790</name>
</gene>
<evidence type="ECO:0000256" key="3">
    <source>
        <dbReference type="ARBA" id="ARBA00022692"/>
    </source>
</evidence>
<feature type="transmembrane region" description="Helical" evidence="8">
    <location>
        <begin position="386"/>
        <end position="410"/>
    </location>
</feature>
<evidence type="ECO:0000256" key="1">
    <source>
        <dbReference type="ARBA" id="ARBA00004651"/>
    </source>
</evidence>
<evidence type="ECO:0000256" key="9">
    <source>
        <dbReference type="PIRNR" id="PIRNR002869"/>
    </source>
</evidence>
<evidence type="ECO:0000256" key="2">
    <source>
        <dbReference type="ARBA" id="ARBA00022475"/>
    </source>
</evidence>
<keyword evidence="5 8" id="KW-0573">Peptidoglycan synthesis</keyword>
<feature type="transmembrane region" description="Helical" evidence="8">
    <location>
        <begin position="157"/>
        <end position="178"/>
    </location>
</feature>
<dbReference type="AlphaFoldDB" id="A0A7V3PSW9"/>
<comment type="subcellular location">
    <subcellularLocation>
        <location evidence="1 8">Cell membrane</location>
        <topology evidence="1 8">Multi-pass membrane protein</topology>
    </subcellularLocation>
</comment>
<feature type="transmembrane region" description="Helical" evidence="8">
    <location>
        <begin position="417"/>
        <end position="439"/>
    </location>
</feature>
<feature type="transmembrane region" description="Helical" evidence="8">
    <location>
        <begin position="59"/>
        <end position="80"/>
    </location>
</feature>
<evidence type="ECO:0000256" key="5">
    <source>
        <dbReference type="ARBA" id="ARBA00022984"/>
    </source>
</evidence>